<dbReference type="GO" id="GO:0008914">
    <property type="term" value="F:leucyl-tRNA--protein transferase activity"/>
    <property type="evidence" value="ECO:0007669"/>
    <property type="project" value="UniProtKB-UniRule"/>
</dbReference>
<keyword evidence="2 4" id="KW-0808">Transferase</keyword>
<dbReference type="NCBIfam" id="TIGR00667">
    <property type="entry name" value="aat"/>
    <property type="match status" value="1"/>
</dbReference>
<dbReference type="Gene3D" id="3.30.70.3550">
    <property type="entry name" value="Leucyl/phenylalanyl-tRNA-protein transferase, N-terminal domain"/>
    <property type="match status" value="1"/>
</dbReference>
<gene>
    <name evidence="4 5" type="primary">aat</name>
    <name evidence="5" type="ORF">CINS_1028</name>
</gene>
<organism evidence="5 6">
    <name type="scientific">Campylobacter insulaenigrae NCTC 12927</name>
    <dbReference type="NCBI Taxonomy" id="1031564"/>
    <lineage>
        <taxon>Bacteria</taxon>
        <taxon>Pseudomonadati</taxon>
        <taxon>Campylobacterota</taxon>
        <taxon>Epsilonproteobacteria</taxon>
        <taxon>Campylobacterales</taxon>
        <taxon>Campylobacteraceae</taxon>
        <taxon>Campylobacter</taxon>
    </lineage>
</organism>
<keyword evidence="1 4" id="KW-0963">Cytoplasm</keyword>
<dbReference type="RefSeq" id="WP_039650424.1">
    <property type="nucleotide sequence ID" value="NZ_CP007770.1"/>
</dbReference>
<dbReference type="STRING" id="1031564.CINS_1028"/>
<comment type="catalytic activity">
    <reaction evidence="4">
        <text>L-phenylalanyl-tRNA(Phe) + an N-terminal L-alpha-aminoacyl-[protein] = an N-terminal L-phenylalanyl-L-alpha-aminoacyl-[protein] + tRNA(Phe)</text>
        <dbReference type="Rhea" id="RHEA:43632"/>
        <dbReference type="Rhea" id="RHEA-COMP:9668"/>
        <dbReference type="Rhea" id="RHEA-COMP:9699"/>
        <dbReference type="Rhea" id="RHEA-COMP:10636"/>
        <dbReference type="Rhea" id="RHEA-COMP:10637"/>
        <dbReference type="ChEBI" id="CHEBI:78442"/>
        <dbReference type="ChEBI" id="CHEBI:78531"/>
        <dbReference type="ChEBI" id="CHEBI:78597"/>
        <dbReference type="ChEBI" id="CHEBI:83561"/>
        <dbReference type="EC" id="2.3.2.6"/>
    </reaction>
</comment>
<name>A0A0A8H2X3_9BACT</name>
<evidence type="ECO:0000256" key="3">
    <source>
        <dbReference type="ARBA" id="ARBA00023315"/>
    </source>
</evidence>
<dbReference type="PANTHER" id="PTHR30098">
    <property type="entry name" value="LEUCYL/PHENYLALANYL-TRNA--PROTEIN TRANSFERASE"/>
    <property type="match status" value="1"/>
</dbReference>
<accession>A0A0A8H2X3</accession>
<dbReference type="HOGENOM" id="CLU_075045_0_1_7"/>
<dbReference type="Pfam" id="PF03588">
    <property type="entry name" value="Leu_Phe_trans"/>
    <property type="match status" value="1"/>
</dbReference>
<dbReference type="InterPro" id="IPR016181">
    <property type="entry name" value="Acyl_CoA_acyltransferase"/>
</dbReference>
<dbReference type="GO" id="GO:0005737">
    <property type="term" value="C:cytoplasm"/>
    <property type="evidence" value="ECO:0007669"/>
    <property type="project" value="UniProtKB-SubCell"/>
</dbReference>
<comment type="similarity">
    <text evidence="4">Belongs to the L/F-transferase family.</text>
</comment>
<dbReference type="AlphaFoldDB" id="A0A0A8H2X3"/>
<comment type="subcellular location">
    <subcellularLocation>
        <location evidence="4">Cytoplasm</location>
    </subcellularLocation>
</comment>
<dbReference type="HAMAP" id="MF_00688">
    <property type="entry name" value="Leu_Phe_trans"/>
    <property type="match status" value="1"/>
</dbReference>
<evidence type="ECO:0000313" key="5">
    <source>
        <dbReference type="EMBL" id="AJC87990.1"/>
    </source>
</evidence>
<evidence type="ECO:0000256" key="4">
    <source>
        <dbReference type="HAMAP-Rule" id="MF_00688"/>
    </source>
</evidence>
<dbReference type="GeneID" id="74431818"/>
<dbReference type="KEGG" id="cis:CINS_1028"/>
<reference evidence="5 6" key="1">
    <citation type="journal article" date="2014" name="Genome Biol. Evol.">
        <title>Comparative Genomics of the Campylobacter lari Group.</title>
        <authorList>
            <person name="Miller W.G."/>
            <person name="Yee E."/>
            <person name="Chapman M.H."/>
            <person name="Smith T.P."/>
            <person name="Bono J.L."/>
            <person name="Huynh S."/>
            <person name="Parker C.T."/>
            <person name="Vandamme P."/>
            <person name="Luong K."/>
            <person name="Korlach J."/>
        </authorList>
    </citation>
    <scope>NUCLEOTIDE SEQUENCE [LARGE SCALE GENOMIC DNA]</scope>
    <source>
        <strain evidence="5 6">NCTC 12927</strain>
    </source>
</reference>
<evidence type="ECO:0000256" key="1">
    <source>
        <dbReference type="ARBA" id="ARBA00022490"/>
    </source>
</evidence>
<keyword evidence="3 4" id="KW-0012">Acyltransferase</keyword>
<comment type="catalytic activity">
    <reaction evidence="4">
        <text>N-terminal L-lysyl-[protein] + L-leucyl-tRNA(Leu) = N-terminal L-leucyl-L-lysyl-[protein] + tRNA(Leu) + H(+)</text>
        <dbReference type="Rhea" id="RHEA:12340"/>
        <dbReference type="Rhea" id="RHEA-COMP:9613"/>
        <dbReference type="Rhea" id="RHEA-COMP:9622"/>
        <dbReference type="Rhea" id="RHEA-COMP:12670"/>
        <dbReference type="Rhea" id="RHEA-COMP:12671"/>
        <dbReference type="ChEBI" id="CHEBI:15378"/>
        <dbReference type="ChEBI" id="CHEBI:65249"/>
        <dbReference type="ChEBI" id="CHEBI:78442"/>
        <dbReference type="ChEBI" id="CHEBI:78494"/>
        <dbReference type="ChEBI" id="CHEBI:133043"/>
        <dbReference type="EC" id="2.3.2.6"/>
    </reaction>
</comment>
<dbReference type="EMBL" id="CP007770">
    <property type="protein sequence ID" value="AJC87990.1"/>
    <property type="molecule type" value="Genomic_DNA"/>
</dbReference>
<dbReference type="EC" id="2.3.2.6" evidence="4"/>
<comment type="function">
    <text evidence="4">Functions in the N-end rule pathway of protein degradation where it conjugates Leu, Phe and, less efficiently, Met from aminoacyl-tRNAs to the N-termini of proteins containing an N-terminal arginine or lysine.</text>
</comment>
<dbReference type="Proteomes" id="UP000031163">
    <property type="component" value="Chromosome"/>
</dbReference>
<dbReference type="InterPro" id="IPR042221">
    <property type="entry name" value="Leu/Phe-tRNA_Trfase_N"/>
</dbReference>
<dbReference type="Gene3D" id="3.40.630.70">
    <property type="entry name" value="Leucyl/phenylalanyl-tRNA-protein transferase, C-terminal domain"/>
    <property type="match status" value="1"/>
</dbReference>
<proteinExistence type="inferred from homology"/>
<dbReference type="GO" id="GO:0030163">
    <property type="term" value="P:protein catabolic process"/>
    <property type="evidence" value="ECO:0007669"/>
    <property type="project" value="UniProtKB-UniRule"/>
</dbReference>
<evidence type="ECO:0000313" key="6">
    <source>
        <dbReference type="Proteomes" id="UP000031163"/>
    </source>
</evidence>
<dbReference type="SUPFAM" id="SSF55729">
    <property type="entry name" value="Acyl-CoA N-acyltransferases (Nat)"/>
    <property type="match status" value="1"/>
</dbReference>
<evidence type="ECO:0000256" key="2">
    <source>
        <dbReference type="ARBA" id="ARBA00022679"/>
    </source>
</evidence>
<sequence length="213" mass="24513">MKKSNLYSKLLQSPDDAPVFISEKLELDFIPHAYKLGLFPWTSNPVTWWCPSPRMVLFPTNIHIQKSIKKALKIYNIKLDCNFNALINLCASRSKTWISKEFIVIYNKLFEQNLAHSVEVYEKDELIGGLYGLIIGKVFFGESMVSVKKDTSKIALIKLCEILSPFDFIIDCQVPNEHLKFMGAQELIKKDFLKILETKVNSQSGFKNFKNLL</sequence>
<dbReference type="InterPro" id="IPR042203">
    <property type="entry name" value="Leu/Phe-tRNA_Trfase_C"/>
</dbReference>
<protein>
    <recommendedName>
        <fullName evidence="4">Leucyl/phenylalanyl-tRNA--protein transferase</fullName>
        <ecNumber evidence="4">2.3.2.6</ecNumber>
    </recommendedName>
    <alternativeName>
        <fullName evidence="4">L/F-transferase</fullName>
    </alternativeName>
    <alternativeName>
        <fullName evidence="4">Leucyltransferase</fullName>
    </alternativeName>
    <alternativeName>
        <fullName evidence="4">Phenyalanyltransferase</fullName>
    </alternativeName>
</protein>
<comment type="catalytic activity">
    <reaction evidence="4">
        <text>N-terminal L-arginyl-[protein] + L-leucyl-tRNA(Leu) = N-terminal L-leucyl-L-arginyl-[protein] + tRNA(Leu) + H(+)</text>
        <dbReference type="Rhea" id="RHEA:50416"/>
        <dbReference type="Rhea" id="RHEA-COMP:9613"/>
        <dbReference type="Rhea" id="RHEA-COMP:9622"/>
        <dbReference type="Rhea" id="RHEA-COMP:12672"/>
        <dbReference type="Rhea" id="RHEA-COMP:12673"/>
        <dbReference type="ChEBI" id="CHEBI:15378"/>
        <dbReference type="ChEBI" id="CHEBI:64719"/>
        <dbReference type="ChEBI" id="CHEBI:78442"/>
        <dbReference type="ChEBI" id="CHEBI:78494"/>
        <dbReference type="ChEBI" id="CHEBI:133044"/>
        <dbReference type="EC" id="2.3.2.6"/>
    </reaction>
</comment>
<dbReference type="PANTHER" id="PTHR30098:SF2">
    <property type="entry name" value="LEUCYL_PHENYLALANYL-TRNA--PROTEIN TRANSFERASE"/>
    <property type="match status" value="1"/>
</dbReference>
<dbReference type="InterPro" id="IPR004616">
    <property type="entry name" value="Leu/Phe-tRNA_Trfase"/>
</dbReference>